<name>A0A3P7QNV9_CYLGO</name>
<dbReference type="EMBL" id="UYRV01121287">
    <property type="protein sequence ID" value="VDN32716.1"/>
    <property type="molecule type" value="Genomic_DNA"/>
</dbReference>
<keyword evidence="2" id="KW-1185">Reference proteome</keyword>
<sequence length="66" mass="8025">MVSKTKELLARLPELYEKYLKTWDGEEPWKNIEKKQKKLVAKYKKEFIVLNVAKEMVERAEHEFKN</sequence>
<dbReference type="Proteomes" id="UP000271889">
    <property type="component" value="Unassembled WGS sequence"/>
</dbReference>
<organism evidence="1 2">
    <name type="scientific">Cylicostephanus goldi</name>
    <name type="common">Nematode worm</name>
    <dbReference type="NCBI Taxonomy" id="71465"/>
    <lineage>
        <taxon>Eukaryota</taxon>
        <taxon>Metazoa</taxon>
        <taxon>Ecdysozoa</taxon>
        <taxon>Nematoda</taxon>
        <taxon>Chromadorea</taxon>
        <taxon>Rhabditida</taxon>
        <taxon>Rhabditina</taxon>
        <taxon>Rhabditomorpha</taxon>
        <taxon>Strongyloidea</taxon>
        <taxon>Strongylidae</taxon>
        <taxon>Cylicostephanus</taxon>
    </lineage>
</organism>
<evidence type="ECO:0000313" key="1">
    <source>
        <dbReference type="EMBL" id="VDN32716.1"/>
    </source>
</evidence>
<dbReference type="OrthoDB" id="10519470at2759"/>
<dbReference type="AlphaFoldDB" id="A0A3P7QNV9"/>
<gene>
    <name evidence="1" type="ORF">CGOC_LOCUS12187</name>
</gene>
<evidence type="ECO:0000313" key="2">
    <source>
        <dbReference type="Proteomes" id="UP000271889"/>
    </source>
</evidence>
<protein>
    <submittedName>
        <fullName evidence="1">Uncharacterized protein</fullName>
    </submittedName>
</protein>
<proteinExistence type="predicted"/>
<reference evidence="1 2" key="1">
    <citation type="submission" date="2018-11" db="EMBL/GenBank/DDBJ databases">
        <authorList>
            <consortium name="Pathogen Informatics"/>
        </authorList>
    </citation>
    <scope>NUCLEOTIDE SEQUENCE [LARGE SCALE GENOMIC DNA]</scope>
</reference>
<accession>A0A3P7QNV9</accession>